<evidence type="ECO:0000313" key="3">
    <source>
        <dbReference type="Proteomes" id="UP000324222"/>
    </source>
</evidence>
<keyword evidence="3" id="KW-1185">Reference proteome</keyword>
<reference evidence="2 3" key="1">
    <citation type="submission" date="2019-05" db="EMBL/GenBank/DDBJ databases">
        <title>Another draft genome of Portunus trituberculatus and its Hox gene families provides insights of decapod evolution.</title>
        <authorList>
            <person name="Jeong J.-H."/>
            <person name="Song I."/>
            <person name="Kim S."/>
            <person name="Choi T."/>
            <person name="Kim D."/>
            <person name="Ryu S."/>
            <person name="Kim W."/>
        </authorList>
    </citation>
    <scope>NUCLEOTIDE SEQUENCE [LARGE SCALE GENOMIC DNA]</scope>
    <source>
        <tissue evidence="2">Muscle</tissue>
    </source>
</reference>
<feature type="compositionally biased region" description="Polar residues" evidence="1">
    <location>
        <begin position="50"/>
        <end position="60"/>
    </location>
</feature>
<sequence>MTRSDRSAAGVASGGVSGSGGGGRGGEQRHASVPAFHHQERKQAGRGAPSDTSATCIFLN</sequence>
<accession>A0A5B7E9M0</accession>
<gene>
    <name evidence="2" type="ORF">E2C01_023148</name>
</gene>
<proteinExistence type="predicted"/>
<protein>
    <submittedName>
        <fullName evidence="2">Uncharacterized protein</fullName>
    </submittedName>
</protein>
<comment type="caution">
    <text evidence="2">The sequence shown here is derived from an EMBL/GenBank/DDBJ whole genome shotgun (WGS) entry which is preliminary data.</text>
</comment>
<dbReference type="AlphaFoldDB" id="A0A5B7E9M0"/>
<dbReference type="EMBL" id="VSRR010002156">
    <property type="protein sequence ID" value="MPC29896.1"/>
    <property type="molecule type" value="Genomic_DNA"/>
</dbReference>
<organism evidence="2 3">
    <name type="scientific">Portunus trituberculatus</name>
    <name type="common">Swimming crab</name>
    <name type="synonym">Neptunus trituberculatus</name>
    <dbReference type="NCBI Taxonomy" id="210409"/>
    <lineage>
        <taxon>Eukaryota</taxon>
        <taxon>Metazoa</taxon>
        <taxon>Ecdysozoa</taxon>
        <taxon>Arthropoda</taxon>
        <taxon>Crustacea</taxon>
        <taxon>Multicrustacea</taxon>
        <taxon>Malacostraca</taxon>
        <taxon>Eumalacostraca</taxon>
        <taxon>Eucarida</taxon>
        <taxon>Decapoda</taxon>
        <taxon>Pleocyemata</taxon>
        <taxon>Brachyura</taxon>
        <taxon>Eubrachyura</taxon>
        <taxon>Portunoidea</taxon>
        <taxon>Portunidae</taxon>
        <taxon>Portuninae</taxon>
        <taxon>Portunus</taxon>
    </lineage>
</organism>
<dbReference type="Proteomes" id="UP000324222">
    <property type="component" value="Unassembled WGS sequence"/>
</dbReference>
<feature type="region of interest" description="Disordered" evidence="1">
    <location>
        <begin position="1"/>
        <end position="60"/>
    </location>
</feature>
<evidence type="ECO:0000256" key="1">
    <source>
        <dbReference type="SAM" id="MobiDB-lite"/>
    </source>
</evidence>
<name>A0A5B7E9M0_PORTR</name>
<feature type="compositionally biased region" description="Gly residues" evidence="1">
    <location>
        <begin position="12"/>
        <end position="25"/>
    </location>
</feature>
<evidence type="ECO:0000313" key="2">
    <source>
        <dbReference type="EMBL" id="MPC29896.1"/>
    </source>
</evidence>